<dbReference type="CDD" id="cd00761">
    <property type="entry name" value="Glyco_tranf_GTA_type"/>
    <property type="match status" value="1"/>
</dbReference>
<dbReference type="PANTHER" id="PTHR40743:SF1">
    <property type="entry name" value="POSSIBLE GLYCOSYLTRANSFERASE"/>
    <property type="match status" value="1"/>
</dbReference>
<accession>A0A6N6VNA7</accession>
<dbReference type="Proteomes" id="UP000468901">
    <property type="component" value="Unassembled WGS sequence"/>
</dbReference>
<comment type="caution">
    <text evidence="4">The sequence shown here is derived from an EMBL/GenBank/DDBJ whole genome shotgun (WGS) entry which is preliminary data.</text>
</comment>
<sequence length="276" mass="30948">MLSIVTTCKSRLHHLQHTLPLMLRQSFAEVVVVDYGCGQGTADWVVKNHPQARVVKVDDDPGFCLARARNIGAANSSHPFLCFADADTIFKGDVGGWFRRNARESTLYRCADKVDELDGFAICSKANFRRVGGYDEAIRGWGHEDTDLYERLGMIGVARSTVPEGALDSIRHGNEERQFGKNDPGGYQSRREASALGEAYRLIKMDAMKLLGMELAPEFRKKLFEQILTLHGEARNNGRDVFFIHVDLPFQDGRNVYSKASRRLSYVVPVQPLVAE</sequence>
<feature type="domain" description="Glycosyltransferase 2-like" evidence="2">
    <location>
        <begin position="3"/>
        <end position="92"/>
    </location>
</feature>
<dbReference type="RefSeq" id="WP_152215928.1">
    <property type="nucleotide sequence ID" value="NZ_JBAQYD010000374.1"/>
</dbReference>
<dbReference type="InterPro" id="IPR001173">
    <property type="entry name" value="Glyco_trans_2-like"/>
</dbReference>
<evidence type="ECO:0000256" key="1">
    <source>
        <dbReference type="ARBA" id="ARBA00022679"/>
    </source>
</evidence>
<dbReference type="Pfam" id="PF00535">
    <property type="entry name" value="Glycos_transf_2"/>
    <property type="match status" value="1"/>
</dbReference>
<dbReference type="InterPro" id="IPR027791">
    <property type="entry name" value="Galactosyl_T_C"/>
</dbReference>
<dbReference type="Pfam" id="PF02709">
    <property type="entry name" value="Glyco_transf_7C"/>
    <property type="match status" value="1"/>
</dbReference>
<reference evidence="4 5" key="1">
    <citation type="submission" date="2019-09" db="EMBL/GenBank/DDBJ databases">
        <title>Parvibaculum sedimenti sp. nov., isolated from sediment.</title>
        <authorList>
            <person name="Wang Y."/>
        </authorList>
    </citation>
    <scope>NUCLEOTIDE SEQUENCE [LARGE SCALE GENOMIC DNA]</scope>
    <source>
        <strain evidence="4 5">HXT-9</strain>
    </source>
</reference>
<dbReference type="AlphaFoldDB" id="A0A6N6VNA7"/>
<name>A0A6N6VNA7_9HYPH</name>
<keyword evidence="5" id="KW-1185">Reference proteome</keyword>
<organism evidence="4 5">
    <name type="scientific">Parvibaculum sedimenti</name>
    <dbReference type="NCBI Taxonomy" id="2608632"/>
    <lineage>
        <taxon>Bacteria</taxon>
        <taxon>Pseudomonadati</taxon>
        <taxon>Pseudomonadota</taxon>
        <taxon>Alphaproteobacteria</taxon>
        <taxon>Hyphomicrobiales</taxon>
        <taxon>Parvibaculaceae</taxon>
        <taxon>Parvibaculum</taxon>
    </lineage>
</organism>
<dbReference type="EMBL" id="WESC01000006">
    <property type="protein sequence ID" value="KAB7740564.1"/>
    <property type="molecule type" value="Genomic_DNA"/>
</dbReference>
<evidence type="ECO:0000259" key="3">
    <source>
        <dbReference type="Pfam" id="PF02709"/>
    </source>
</evidence>
<protein>
    <submittedName>
        <fullName evidence="4">Glycosyltransferase</fullName>
    </submittedName>
</protein>
<gene>
    <name evidence="4" type="ORF">F2P47_08540</name>
</gene>
<evidence type="ECO:0000313" key="4">
    <source>
        <dbReference type="EMBL" id="KAB7740564.1"/>
    </source>
</evidence>
<evidence type="ECO:0000259" key="2">
    <source>
        <dbReference type="Pfam" id="PF00535"/>
    </source>
</evidence>
<feature type="domain" description="Galactosyltransferase C-terminal" evidence="3">
    <location>
        <begin position="118"/>
        <end position="164"/>
    </location>
</feature>
<dbReference type="InterPro" id="IPR029044">
    <property type="entry name" value="Nucleotide-diphossugar_trans"/>
</dbReference>
<proteinExistence type="predicted"/>
<dbReference type="Gene3D" id="3.90.550.10">
    <property type="entry name" value="Spore Coat Polysaccharide Biosynthesis Protein SpsA, Chain A"/>
    <property type="match status" value="2"/>
</dbReference>
<dbReference type="PANTHER" id="PTHR40743">
    <property type="entry name" value="NUCLEOTIDE-DIPHOSPHO-SUGAR TRANSFERASE CONTAINING PROTEIN"/>
    <property type="match status" value="1"/>
</dbReference>
<keyword evidence="1 4" id="KW-0808">Transferase</keyword>
<dbReference type="SUPFAM" id="SSF53448">
    <property type="entry name" value="Nucleotide-diphospho-sugar transferases"/>
    <property type="match status" value="1"/>
</dbReference>
<evidence type="ECO:0000313" key="5">
    <source>
        <dbReference type="Proteomes" id="UP000468901"/>
    </source>
</evidence>
<dbReference type="GO" id="GO:0016740">
    <property type="term" value="F:transferase activity"/>
    <property type="evidence" value="ECO:0007669"/>
    <property type="project" value="UniProtKB-KW"/>
</dbReference>